<accession>A0A2G8LHX0</accession>
<organism evidence="2 3">
    <name type="scientific">Stichopus japonicus</name>
    <name type="common">Sea cucumber</name>
    <dbReference type="NCBI Taxonomy" id="307972"/>
    <lineage>
        <taxon>Eukaryota</taxon>
        <taxon>Metazoa</taxon>
        <taxon>Echinodermata</taxon>
        <taxon>Eleutherozoa</taxon>
        <taxon>Echinozoa</taxon>
        <taxon>Holothuroidea</taxon>
        <taxon>Aspidochirotacea</taxon>
        <taxon>Aspidochirotida</taxon>
        <taxon>Stichopodidae</taxon>
        <taxon>Apostichopus</taxon>
    </lineage>
</organism>
<keyword evidence="3" id="KW-1185">Reference proteome</keyword>
<evidence type="ECO:0000313" key="2">
    <source>
        <dbReference type="EMBL" id="PIK59831.1"/>
    </source>
</evidence>
<comment type="caution">
    <text evidence="2">The sequence shown here is derived from an EMBL/GenBank/DDBJ whole genome shotgun (WGS) entry which is preliminary data.</text>
</comment>
<dbReference type="AlphaFoldDB" id="A0A2G8LHX0"/>
<evidence type="ECO:0000313" key="3">
    <source>
        <dbReference type="Proteomes" id="UP000230750"/>
    </source>
</evidence>
<reference evidence="2 3" key="1">
    <citation type="journal article" date="2017" name="PLoS Biol.">
        <title>The sea cucumber genome provides insights into morphological evolution and visceral regeneration.</title>
        <authorList>
            <person name="Zhang X."/>
            <person name="Sun L."/>
            <person name="Yuan J."/>
            <person name="Sun Y."/>
            <person name="Gao Y."/>
            <person name="Zhang L."/>
            <person name="Li S."/>
            <person name="Dai H."/>
            <person name="Hamel J.F."/>
            <person name="Liu C."/>
            <person name="Yu Y."/>
            <person name="Liu S."/>
            <person name="Lin W."/>
            <person name="Guo K."/>
            <person name="Jin S."/>
            <person name="Xu P."/>
            <person name="Storey K.B."/>
            <person name="Huan P."/>
            <person name="Zhang T."/>
            <person name="Zhou Y."/>
            <person name="Zhang J."/>
            <person name="Lin C."/>
            <person name="Li X."/>
            <person name="Xing L."/>
            <person name="Huo D."/>
            <person name="Sun M."/>
            <person name="Wang L."/>
            <person name="Mercier A."/>
            <person name="Li F."/>
            <person name="Yang H."/>
            <person name="Xiang J."/>
        </authorList>
    </citation>
    <scope>NUCLEOTIDE SEQUENCE [LARGE SCALE GENOMIC DNA]</scope>
    <source>
        <strain evidence="2">Shaxun</strain>
        <tissue evidence="2">Muscle</tissue>
    </source>
</reference>
<evidence type="ECO:0000256" key="1">
    <source>
        <dbReference type="SAM" id="MobiDB-lite"/>
    </source>
</evidence>
<protein>
    <submittedName>
        <fullName evidence="2">Uncharacterized protein</fullName>
    </submittedName>
</protein>
<name>A0A2G8LHX0_STIJA</name>
<sequence length="298" mass="32581">MEKIKKGRPARSETKHPSPPLHTSVHKRQPRVQGHTRPSKKQTCSGESLLQCVVHTPVPKGASLPQVEAQFSVHPPSQESSLGHLVCPHLPLAFLEGDDRLAQPLVRHPLPLPLVQKNGLNLEEQKCRVTSVLTPQTVVNLVPVVVSSTPIWSSSCSFVKLPALFPNATVVPLIPASTSVCSSIIISSDPKLLKFSKGGIFASSASSPTGTQDYLTIYYNGWRCSKPMSPINPTGEERARQPIEHLGCAAKEEVKCLTEPERKSYQSVVVSLKMCFGAHETVQTLSSNFHNRKQQENV</sequence>
<gene>
    <name evidence="2" type="ORF">BSL78_03286</name>
</gene>
<proteinExistence type="predicted"/>
<dbReference type="EMBL" id="MRZV01000073">
    <property type="protein sequence ID" value="PIK59831.1"/>
    <property type="molecule type" value="Genomic_DNA"/>
</dbReference>
<dbReference type="Proteomes" id="UP000230750">
    <property type="component" value="Unassembled WGS sequence"/>
</dbReference>
<feature type="region of interest" description="Disordered" evidence="1">
    <location>
        <begin position="1"/>
        <end position="43"/>
    </location>
</feature>
<feature type="compositionally biased region" description="Basic and acidic residues" evidence="1">
    <location>
        <begin position="1"/>
        <end position="16"/>
    </location>
</feature>